<geneLocation type="plasmid" evidence="2">
    <name>p1</name>
</geneLocation>
<dbReference type="AlphaFoldDB" id="A0A4D8RDT6"/>
<evidence type="ECO:0000313" key="3">
    <source>
        <dbReference type="Proteomes" id="UP000298693"/>
    </source>
</evidence>
<proteinExistence type="predicted"/>
<dbReference type="Proteomes" id="UP000298693">
    <property type="component" value="Plasmid p1"/>
</dbReference>
<organism evidence="2 3">
    <name type="scientific">Azospirillum brasilense</name>
    <dbReference type="NCBI Taxonomy" id="192"/>
    <lineage>
        <taxon>Bacteria</taxon>
        <taxon>Pseudomonadati</taxon>
        <taxon>Pseudomonadota</taxon>
        <taxon>Alphaproteobacteria</taxon>
        <taxon>Rhodospirillales</taxon>
        <taxon>Azospirillaceae</taxon>
        <taxon>Azospirillum</taxon>
    </lineage>
</organism>
<dbReference type="Pfam" id="PF13524">
    <property type="entry name" value="Glyco_trans_1_2"/>
    <property type="match status" value="1"/>
</dbReference>
<dbReference type="RefSeq" id="WP_137141751.1">
    <property type="nucleotide sequence ID" value="NZ_CP032346.1"/>
</dbReference>
<gene>
    <name evidence="2" type="ORF">D3869_20910</name>
</gene>
<dbReference type="EMBL" id="CP032346">
    <property type="protein sequence ID" value="QCO17659.1"/>
    <property type="molecule type" value="Genomic_DNA"/>
</dbReference>
<evidence type="ECO:0000313" key="2">
    <source>
        <dbReference type="EMBL" id="QCO17659.1"/>
    </source>
</evidence>
<feature type="domain" description="Spore protein YkvP/CgeB glycosyl transferase-like" evidence="1">
    <location>
        <begin position="260"/>
        <end position="395"/>
    </location>
</feature>
<name>A0A4D8RDT6_AZOBR</name>
<keyword evidence="2" id="KW-0614">Plasmid</keyword>
<sequence>MRVLLCGQGTSEILWSIHAALIALGHESVLALPDISREVIDRPIDAILALNLFEIPRDTVEMLTTYVASFGTRPALVHICLKHPLEEIGAATPAAVAEADRWMERWNVRMWCMCPSVAEQCGRLGLTRVFHAPLGVHPWICALRDGDGTLHLYKRWMSQGDPGLVRHPYRAMTGEAGDRDETPLVAGRFVYLGQGCPPAEPGDPAVRRAAEAVAEAMRARPALHRTAAMDLCGLAGPSADPAWTLAFNRAFAAVFAVENRRRFATALRDAFGDDFALWGDGWDRYGIAAHPVSPQPRALYHEAAACLDFGSLAYDTAIFPRTLEIMKRDGLLVSWRHADSGQLFGPVEADLTFGDGEEAVKRLASLRDDPDRRARLRAAHRDWVFDRLSLERILSAVLAAVLAGVLADGCPAPSHTPPQATDTSV</sequence>
<protein>
    <recommendedName>
        <fullName evidence="1">Spore protein YkvP/CgeB glycosyl transferase-like domain-containing protein</fullName>
    </recommendedName>
</protein>
<reference evidence="2 3" key="1">
    <citation type="submission" date="2018-09" db="EMBL/GenBank/DDBJ databases">
        <title>Whole genome based analysis of evolution and adaptive divergence in Indian and Brazilian strains of Azospirillum brasilense.</title>
        <authorList>
            <person name="Singh C."/>
            <person name="Tripathi A.K."/>
        </authorList>
    </citation>
    <scope>NUCLEOTIDE SEQUENCE [LARGE SCALE GENOMIC DNA]</scope>
    <source>
        <strain evidence="2 3">MTCC4039</strain>
        <plasmid evidence="2 3">p1</plasmid>
    </source>
</reference>
<evidence type="ECO:0000259" key="1">
    <source>
        <dbReference type="Pfam" id="PF13524"/>
    </source>
</evidence>
<dbReference type="InterPro" id="IPR055259">
    <property type="entry name" value="YkvP/CgeB_Glyco_trans-like"/>
</dbReference>
<accession>A0A4D8RDT6</accession>